<dbReference type="RefSeq" id="WP_109722511.1">
    <property type="nucleotide sequence ID" value="NZ_MSZV01000069.1"/>
</dbReference>
<dbReference type="PRINTS" id="PR00080">
    <property type="entry name" value="SDRFAMILY"/>
</dbReference>
<evidence type="ECO:0000256" key="1">
    <source>
        <dbReference type="ARBA" id="ARBA00006484"/>
    </source>
</evidence>
<dbReference type="Proteomes" id="UP000245812">
    <property type="component" value="Unassembled WGS sequence"/>
</dbReference>
<dbReference type="InterPro" id="IPR020904">
    <property type="entry name" value="Sc_DH/Rdtase_CS"/>
</dbReference>
<reference evidence="3 4" key="1">
    <citation type="submission" date="2018-05" db="EMBL/GenBank/DDBJ databases">
        <title>Genomic Encyclopedia of Type Strains, Phase IV (KMG-IV): sequencing the most valuable type-strain genomes for metagenomic binning, comparative biology and taxonomic classification.</title>
        <authorList>
            <person name="Goeker M."/>
        </authorList>
    </citation>
    <scope>NUCLEOTIDE SEQUENCE [LARGE SCALE GENOMIC DNA]</scope>
    <source>
        <strain evidence="3 4">DSM 14263</strain>
    </source>
</reference>
<keyword evidence="4" id="KW-1185">Reference proteome</keyword>
<dbReference type="SUPFAM" id="SSF51735">
    <property type="entry name" value="NAD(P)-binding Rossmann-fold domains"/>
    <property type="match status" value="1"/>
</dbReference>
<dbReference type="PANTHER" id="PTHR24321">
    <property type="entry name" value="DEHYDROGENASES, SHORT CHAIN"/>
    <property type="match status" value="1"/>
</dbReference>
<keyword evidence="2" id="KW-0560">Oxidoreductase</keyword>
<dbReference type="EMBL" id="QGHC01000003">
    <property type="protein sequence ID" value="PWK91918.1"/>
    <property type="molecule type" value="Genomic_DNA"/>
</dbReference>
<dbReference type="Pfam" id="PF13561">
    <property type="entry name" value="adh_short_C2"/>
    <property type="match status" value="1"/>
</dbReference>
<evidence type="ECO:0000256" key="2">
    <source>
        <dbReference type="ARBA" id="ARBA00023002"/>
    </source>
</evidence>
<dbReference type="PRINTS" id="PR00081">
    <property type="entry name" value="GDHRDH"/>
</dbReference>
<dbReference type="Gene3D" id="3.40.50.720">
    <property type="entry name" value="NAD(P)-binding Rossmann-like Domain"/>
    <property type="match status" value="1"/>
</dbReference>
<accession>A0A316IN50</accession>
<evidence type="ECO:0000313" key="4">
    <source>
        <dbReference type="Proteomes" id="UP000245812"/>
    </source>
</evidence>
<dbReference type="InterPro" id="IPR036291">
    <property type="entry name" value="NAD(P)-bd_dom_sf"/>
</dbReference>
<proteinExistence type="inferred from homology"/>
<dbReference type="GO" id="GO:0016491">
    <property type="term" value="F:oxidoreductase activity"/>
    <property type="evidence" value="ECO:0007669"/>
    <property type="project" value="UniProtKB-KW"/>
</dbReference>
<gene>
    <name evidence="3" type="ORF">C7456_10337</name>
</gene>
<sequence length="273" mass="28561">MNPSDILVTDQVAIVTGGANGIGEGIALTLARFGADVAIADVDTEKGRQVVAAIQALGRRALLVPTDCADTGQIRSMVEQAAGHFGRLDILVNNVGGSRQTDFLEQSERSWKRHIDLNLVSMLAATQASARAMIAGGRGGTIINIASSEGLRAAPGYAVYAACKAGMISFTRTMALELSEHAIRVFALAPDMLVTPGLQPYYDAATPGEAAARDRYIPLGRLGKVEEIGSVAVFLASRMASYLTGVTLPVDAGTLASSGWTRLASGGWALYHD</sequence>
<protein>
    <submittedName>
        <fullName evidence="3">NAD(P)-dependent dehydrogenase (Short-subunit alcohol dehydrogenase family)</fullName>
    </submittedName>
</protein>
<dbReference type="CDD" id="cd05233">
    <property type="entry name" value="SDR_c"/>
    <property type="match status" value="1"/>
</dbReference>
<name>A0A316IN50_9GAMM</name>
<dbReference type="PROSITE" id="PS00061">
    <property type="entry name" value="ADH_SHORT"/>
    <property type="match status" value="1"/>
</dbReference>
<organism evidence="3 4">
    <name type="scientific">Fulvimonas soli</name>
    <dbReference type="NCBI Taxonomy" id="155197"/>
    <lineage>
        <taxon>Bacteria</taxon>
        <taxon>Pseudomonadati</taxon>
        <taxon>Pseudomonadota</taxon>
        <taxon>Gammaproteobacteria</taxon>
        <taxon>Lysobacterales</taxon>
        <taxon>Rhodanobacteraceae</taxon>
        <taxon>Fulvimonas</taxon>
    </lineage>
</organism>
<comment type="similarity">
    <text evidence="1">Belongs to the short-chain dehydrogenases/reductases (SDR) family.</text>
</comment>
<dbReference type="PANTHER" id="PTHR24321:SF8">
    <property type="entry name" value="ESTRADIOL 17-BETA-DEHYDROGENASE 8-RELATED"/>
    <property type="match status" value="1"/>
</dbReference>
<evidence type="ECO:0000313" key="3">
    <source>
        <dbReference type="EMBL" id="PWK91918.1"/>
    </source>
</evidence>
<dbReference type="NCBIfam" id="NF005559">
    <property type="entry name" value="PRK07231.1"/>
    <property type="match status" value="1"/>
</dbReference>
<dbReference type="AlphaFoldDB" id="A0A316IN50"/>
<comment type="caution">
    <text evidence="3">The sequence shown here is derived from an EMBL/GenBank/DDBJ whole genome shotgun (WGS) entry which is preliminary data.</text>
</comment>
<dbReference type="FunFam" id="3.40.50.720:FF:000084">
    <property type="entry name" value="Short-chain dehydrogenase reductase"/>
    <property type="match status" value="1"/>
</dbReference>
<dbReference type="InterPro" id="IPR002347">
    <property type="entry name" value="SDR_fam"/>
</dbReference>
<dbReference type="OrthoDB" id="9787298at2"/>